<dbReference type="GO" id="GO:0005737">
    <property type="term" value="C:cytoplasm"/>
    <property type="evidence" value="ECO:0007669"/>
    <property type="project" value="TreeGrafter"/>
</dbReference>
<dbReference type="Proteomes" id="UP000623129">
    <property type="component" value="Unassembled WGS sequence"/>
</dbReference>
<feature type="region of interest" description="Disordered" evidence="1">
    <location>
        <begin position="231"/>
        <end position="255"/>
    </location>
</feature>
<feature type="region of interest" description="Disordered" evidence="1">
    <location>
        <begin position="308"/>
        <end position="330"/>
    </location>
</feature>
<dbReference type="GO" id="GO:0072318">
    <property type="term" value="P:clathrin coat disassembly"/>
    <property type="evidence" value="ECO:0007669"/>
    <property type="project" value="TreeGrafter"/>
</dbReference>
<feature type="region of interest" description="Disordered" evidence="1">
    <location>
        <begin position="445"/>
        <end position="513"/>
    </location>
</feature>
<dbReference type="EMBL" id="SWLB01000002">
    <property type="protein sequence ID" value="KAF3340582.1"/>
    <property type="molecule type" value="Genomic_DNA"/>
</dbReference>
<feature type="compositionally biased region" description="Basic residues" evidence="1">
    <location>
        <begin position="11"/>
        <end position="29"/>
    </location>
</feature>
<feature type="region of interest" description="Disordered" evidence="1">
    <location>
        <begin position="1"/>
        <end position="43"/>
    </location>
</feature>
<keyword evidence="3" id="KW-1185">Reference proteome</keyword>
<evidence type="ECO:0000313" key="2">
    <source>
        <dbReference type="EMBL" id="KAF3340582.1"/>
    </source>
</evidence>
<feature type="compositionally biased region" description="Polar residues" evidence="1">
    <location>
        <begin position="308"/>
        <end position="318"/>
    </location>
</feature>
<feature type="compositionally biased region" description="Basic residues" evidence="1">
    <location>
        <begin position="347"/>
        <end position="356"/>
    </location>
</feature>
<feature type="region of interest" description="Disordered" evidence="1">
    <location>
        <begin position="343"/>
        <end position="369"/>
    </location>
</feature>
<comment type="caution">
    <text evidence="2">The sequence shown here is derived from an EMBL/GenBank/DDBJ whole genome shotgun (WGS) entry which is preliminary data.</text>
</comment>
<reference evidence="2" key="1">
    <citation type="submission" date="2020-01" db="EMBL/GenBank/DDBJ databases">
        <title>Genome sequence of Kobresia littledalei, the first chromosome-level genome in the family Cyperaceae.</title>
        <authorList>
            <person name="Qu G."/>
        </authorList>
    </citation>
    <scope>NUCLEOTIDE SEQUENCE</scope>
    <source>
        <strain evidence="2">C.B.Clarke</strain>
        <tissue evidence="2">Leaf</tissue>
    </source>
</reference>
<sequence length="513" mass="57317">MEEELEETSLRHRTAALRHHHHQRRRAKKPPPQTTNYDDVFGGPPRHAVPFSGVPDDYAEVFGGISVSCSILFLDLPTGQMDGWDCASGENMNGVEYGEIFGRCDFSDFAVPYEELFGRGESDEGEVDMHFASANGRSSVKGRSGPQTIDPSAFIQEYSNEDSIPYLEDENFSVASDETPKEYNTSYNKSSRTRAHELLHMTASVPQLQTGFTFVIEQNNPLPEHLVVSEDTVTDESSVKPKPKSSLNSQSISSKEQVSHGVPFLDVADVNLLTRSANLPPPAPKTSINERQRINTLQKSVSVLNFSTEAEQPPLTQQEKPKTILKSDSLPPNFDFVPNLKLDRREKPKLKSRPKTFSKSESLPPGFGSELDAMKEAMEFAQARLKTAKELHEKKREGKITELPLKKKHVKEENLENSEGEKPRVLRSISLASNFSKSREFMKLQGGVATQGTRELEKSGKWRSDEEFHELTSIDQPTKERENKVGMTGTEPLVETNRESVQIDGLPSTEGLS</sequence>
<proteinExistence type="predicted"/>
<dbReference type="PANTHER" id="PTHR23172:SF87">
    <property type="entry name" value="CHAPERONE DNAJ-DOMAIN SUPERFAMILY PROTEIN"/>
    <property type="match status" value="1"/>
</dbReference>
<accession>A0A833RJA0</accession>
<feature type="compositionally biased region" description="Low complexity" evidence="1">
    <location>
        <begin position="245"/>
        <end position="254"/>
    </location>
</feature>
<dbReference type="OrthoDB" id="1717591at2759"/>
<gene>
    <name evidence="2" type="ORF">FCM35_KLT09426</name>
</gene>
<evidence type="ECO:0000313" key="3">
    <source>
        <dbReference type="Proteomes" id="UP000623129"/>
    </source>
</evidence>
<dbReference type="GO" id="GO:0072583">
    <property type="term" value="P:clathrin-dependent endocytosis"/>
    <property type="evidence" value="ECO:0007669"/>
    <property type="project" value="TreeGrafter"/>
</dbReference>
<name>A0A833RJA0_9POAL</name>
<protein>
    <submittedName>
        <fullName evidence="2">Uncharacterized protein</fullName>
    </submittedName>
</protein>
<feature type="compositionally biased region" description="Basic and acidic residues" evidence="1">
    <location>
        <begin position="454"/>
        <end position="484"/>
    </location>
</feature>
<dbReference type="GO" id="GO:0030276">
    <property type="term" value="F:clathrin binding"/>
    <property type="evidence" value="ECO:0007669"/>
    <property type="project" value="TreeGrafter"/>
</dbReference>
<dbReference type="PANTHER" id="PTHR23172">
    <property type="entry name" value="AUXILIN/CYCLIN G-ASSOCIATED KINASE-RELATED"/>
    <property type="match status" value="1"/>
</dbReference>
<evidence type="ECO:0000256" key="1">
    <source>
        <dbReference type="SAM" id="MobiDB-lite"/>
    </source>
</evidence>
<dbReference type="GO" id="GO:0031982">
    <property type="term" value="C:vesicle"/>
    <property type="evidence" value="ECO:0007669"/>
    <property type="project" value="TreeGrafter"/>
</dbReference>
<organism evidence="2 3">
    <name type="scientific">Carex littledalei</name>
    <dbReference type="NCBI Taxonomy" id="544730"/>
    <lineage>
        <taxon>Eukaryota</taxon>
        <taxon>Viridiplantae</taxon>
        <taxon>Streptophyta</taxon>
        <taxon>Embryophyta</taxon>
        <taxon>Tracheophyta</taxon>
        <taxon>Spermatophyta</taxon>
        <taxon>Magnoliopsida</taxon>
        <taxon>Liliopsida</taxon>
        <taxon>Poales</taxon>
        <taxon>Cyperaceae</taxon>
        <taxon>Cyperoideae</taxon>
        <taxon>Cariceae</taxon>
        <taxon>Carex</taxon>
        <taxon>Carex subgen. Euthyceras</taxon>
    </lineage>
</organism>
<dbReference type="AlphaFoldDB" id="A0A833RJA0"/>